<evidence type="ECO:0000256" key="1">
    <source>
        <dbReference type="SAM" id="MobiDB-lite"/>
    </source>
</evidence>
<dbReference type="Pfam" id="PF01871">
    <property type="entry name" value="AMMECR1"/>
    <property type="match status" value="1"/>
</dbReference>
<dbReference type="InterPro" id="IPR002733">
    <property type="entry name" value="AMMECR1_domain"/>
</dbReference>
<dbReference type="SUPFAM" id="SSF143447">
    <property type="entry name" value="AMMECR1-like"/>
    <property type="match status" value="1"/>
</dbReference>
<feature type="domain" description="AMMECR1" evidence="2">
    <location>
        <begin position="50"/>
        <end position="268"/>
    </location>
</feature>
<proteinExistence type="predicted"/>
<comment type="caution">
    <text evidence="3">The sequence shown here is derived from an EMBL/GenBank/DDBJ whole genome shotgun (WGS) entry which is preliminary data.</text>
</comment>
<protein>
    <recommendedName>
        <fullName evidence="2">AMMECR1 domain-containing protein</fullName>
    </recommendedName>
</protein>
<feature type="region of interest" description="Disordered" evidence="1">
    <location>
        <begin position="92"/>
        <end position="127"/>
    </location>
</feature>
<dbReference type="PROSITE" id="PS51112">
    <property type="entry name" value="AMMECR1"/>
    <property type="match status" value="1"/>
</dbReference>
<dbReference type="InterPro" id="IPR023473">
    <property type="entry name" value="AMMECR1"/>
</dbReference>
<feature type="compositionally biased region" description="Pro residues" evidence="1">
    <location>
        <begin position="100"/>
        <end position="124"/>
    </location>
</feature>
<reference evidence="3 4" key="1">
    <citation type="journal article" date="2023" name="Commun. Biol.">
        <title>Genome analysis of Parmales, the sister group of diatoms, reveals the evolutionary specialization of diatoms from phago-mixotrophs to photoautotrophs.</title>
        <authorList>
            <person name="Ban H."/>
            <person name="Sato S."/>
            <person name="Yoshikawa S."/>
            <person name="Yamada K."/>
            <person name="Nakamura Y."/>
            <person name="Ichinomiya M."/>
            <person name="Sato N."/>
            <person name="Blanc-Mathieu R."/>
            <person name="Endo H."/>
            <person name="Kuwata A."/>
            <person name="Ogata H."/>
        </authorList>
    </citation>
    <scope>NUCLEOTIDE SEQUENCE [LARGE SCALE GENOMIC DNA]</scope>
</reference>
<sequence>MSAAARLSLHCVDPLGSPPCSSKLIDPLLGTSAQPDHPAPAIGAMSALVDAPTSFTATPAMCMFAFSHLHAHLSGSPPPTLPPLPPGDAGCFVTFEARAPSPPPPSPLAPPPPAPPPPAPPPPASWQLRGCIGTLTPSPLASSLPAYALASSLGDRRFPPVALPELPLLRVGVSLLFGFCECEGPYDWQPGVHGVVVEFEAGGRGYGATFLPEIAAEQGWSVEEAIEQAVRKAGYRQPVTRALLGSMRTSRYRSSKSRVEYAEWLSASQPPP</sequence>
<keyword evidence="4" id="KW-1185">Reference proteome</keyword>
<dbReference type="InterPro" id="IPR027485">
    <property type="entry name" value="AMMECR1_N"/>
</dbReference>
<dbReference type="PANTHER" id="PTHR13016:SF0">
    <property type="entry name" value="AMME SYNDROME CANDIDATE GENE 1 PROTEIN"/>
    <property type="match status" value="1"/>
</dbReference>
<dbReference type="InterPro" id="IPR036071">
    <property type="entry name" value="AMMECR1_dom_sf"/>
</dbReference>
<dbReference type="PANTHER" id="PTHR13016">
    <property type="entry name" value="AMMECR1 HOMOLOG"/>
    <property type="match status" value="1"/>
</dbReference>
<accession>A0ABQ6MKA5</accession>
<dbReference type="Proteomes" id="UP001165060">
    <property type="component" value="Unassembled WGS sequence"/>
</dbReference>
<evidence type="ECO:0000313" key="4">
    <source>
        <dbReference type="Proteomes" id="UP001165060"/>
    </source>
</evidence>
<dbReference type="Gene3D" id="3.30.700.20">
    <property type="entry name" value="Hypothetical protein ph0010, domain 1"/>
    <property type="match status" value="1"/>
</dbReference>
<name>A0ABQ6MKA5_9STRA</name>
<organism evidence="3 4">
    <name type="scientific">Tetraparma gracilis</name>
    <dbReference type="NCBI Taxonomy" id="2962635"/>
    <lineage>
        <taxon>Eukaryota</taxon>
        <taxon>Sar</taxon>
        <taxon>Stramenopiles</taxon>
        <taxon>Ochrophyta</taxon>
        <taxon>Bolidophyceae</taxon>
        <taxon>Parmales</taxon>
        <taxon>Triparmaceae</taxon>
        <taxon>Tetraparma</taxon>
    </lineage>
</organism>
<evidence type="ECO:0000313" key="3">
    <source>
        <dbReference type="EMBL" id="GMI28079.1"/>
    </source>
</evidence>
<dbReference type="EMBL" id="BRYB01002952">
    <property type="protein sequence ID" value="GMI28079.1"/>
    <property type="molecule type" value="Genomic_DNA"/>
</dbReference>
<gene>
    <name evidence="3" type="ORF">TeGR_g6614</name>
</gene>
<evidence type="ECO:0000259" key="2">
    <source>
        <dbReference type="PROSITE" id="PS51112"/>
    </source>
</evidence>